<evidence type="ECO:0000256" key="7">
    <source>
        <dbReference type="ARBA" id="ARBA00023180"/>
    </source>
</evidence>
<comment type="subcellular location">
    <subcellularLocation>
        <location evidence="1">Membrane</location>
        <topology evidence="1">Single-pass type I membrane protein</topology>
    </subcellularLocation>
</comment>
<name>A0AAD3R739_LATJO</name>
<keyword evidence="2 8" id="KW-0812">Transmembrane</keyword>
<dbReference type="InterPro" id="IPR013783">
    <property type="entry name" value="Ig-like_fold"/>
</dbReference>
<dbReference type="InterPro" id="IPR003961">
    <property type="entry name" value="FN3_dom"/>
</dbReference>
<sequence>MRRLAGVMDRISTLRVKLKLLNVFLLVSTNIICLHGNSIAGDHDLRCVNDYVFTINCTLRIAPSENTSHSNSSYWLTVTHTFEKDTFVCMLTNTNGDYFCSVKTSDPMPDDSDYLPVSYTTLDTYEIALCHNQEDGSETCEVLDSQYIPFTNITPNAPCCLTVSHNSSQHHFTWKNTYEKYLTSLAEEFKYQLQYFKRGDKHNNNTEVVSHDIITAPTVYSVDDQMFVPDTEYTARVRSSPNLFFYKGQWSDWSSEVHWKTESAMIESSTKTFVSELGKVFISLCVMVPLVLLLCYAPMKKWRKNAFIPTPAPYFHTLYTDCQGDFKSWVVTQENTTDMLKAEATLQIDTLSKCADVPEEDRQTHFHHQLMEGSSYSNIIDPVCDNSLLGIPYAVSTMAPLAAPESSLKSLALSSQSGSPAEGDSGCWLCSDTSLEKDSPWYCNEYCTLSTFQQSSPVTAAHHGSLSIKSCPQGIIGVDAIGEE</sequence>
<feature type="domain" description="Fibronectin type-III" evidence="9">
    <location>
        <begin position="154"/>
        <end position="264"/>
    </location>
</feature>
<dbReference type="CDD" id="cd00063">
    <property type="entry name" value="FN3"/>
    <property type="match status" value="1"/>
</dbReference>
<evidence type="ECO:0000256" key="1">
    <source>
        <dbReference type="ARBA" id="ARBA00004479"/>
    </source>
</evidence>
<evidence type="ECO:0000313" key="10">
    <source>
        <dbReference type="EMBL" id="GLD57511.1"/>
    </source>
</evidence>
<evidence type="ECO:0000313" key="11">
    <source>
        <dbReference type="Proteomes" id="UP001279410"/>
    </source>
</evidence>
<dbReference type="PROSITE" id="PS50853">
    <property type="entry name" value="FN3"/>
    <property type="match status" value="1"/>
</dbReference>
<accession>A0AAD3R739</accession>
<keyword evidence="3" id="KW-0732">Signal</keyword>
<dbReference type="InterPro" id="IPR036116">
    <property type="entry name" value="FN3_sf"/>
</dbReference>
<gene>
    <name evidence="10" type="ORF">AKAME5_000972700</name>
</gene>
<evidence type="ECO:0000256" key="3">
    <source>
        <dbReference type="ARBA" id="ARBA00022729"/>
    </source>
</evidence>
<protein>
    <submittedName>
        <fullName evidence="10">Interleukin-21 receptor-like protein</fullName>
    </submittedName>
</protein>
<dbReference type="GO" id="GO:0004896">
    <property type="term" value="F:cytokine receptor activity"/>
    <property type="evidence" value="ECO:0007669"/>
    <property type="project" value="TreeGrafter"/>
</dbReference>
<dbReference type="AlphaFoldDB" id="A0AAD3R739"/>
<keyword evidence="11" id="KW-1185">Reference proteome</keyword>
<comment type="caution">
    <text evidence="10">The sequence shown here is derived from an EMBL/GenBank/DDBJ whole genome shotgun (WGS) entry which is preliminary data.</text>
</comment>
<dbReference type="Gene3D" id="2.60.40.10">
    <property type="entry name" value="Immunoglobulins"/>
    <property type="match status" value="1"/>
</dbReference>
<organism evidence="10 11">
    <name type="scientific">Lates japonicus</name>
    <name type="common">Japanese lates</name>
    <dbReference type="NCBI Taxonomy" id="270547"/>
    <lineage>
        <taxon>Eukaryota</taxon>
        <taxon>Metazoa</taxon>
        <taxon>Chordata</taxon>
        <taxon>Craniata</taxon>
        <taxon>Vertebrata</taxon>
        <taxon>Euteleostomi</taxon>
        <taxon>Actinopterygii</taxon>
        <taxon>Neopterygii</taxon>
        <taxon>Teleostei</taxon>
        <taxon>Neoteleostei</taxon>
        <taxon>Acanthomorphata</taxon>
        <taxon>Carangaria</taxon>
        <taxon>Carangaria incertae sedis</taxon>
        <taxon>Centropomidae</taxon>
        <taxon>Lates</taxon>
    </lineage>
</organism>
<keyword evidence="5 8" id="KW-0472">Membrane</keyword>
<dbReference type="GO" id="GO:0009897">
    <property type="term" value="C:external side of plasma membrane"/>
    <property type="evidence" value="ECO:0007669"/>
    <property type="project" value="TreeGrafter"/>
</dbReference>
<keyword evidence="4 8" id="KW-1133">Transmembrane helix</keyword>
<evidence type="ECO:0000256" key="8">
    <source>
        <dbReference type="SAM" id="Phobius"/>
    </source>
</evidence>
<dbReference type="PANTHER" id="PTHR23037:SF7">
    <property type="entry name" value="INTERLEUKIN-21 RECEPTOR"/>
    <property type="match status" value="1"/>
</dbReference>
<reference evidence="10" key="1">
    <citation type="submission" date="2022-08" db="EMBL/GenBank/DDBJ databases">
        <title>Genome sequencing of akame (Lates japonicus).</title>
        <authorList>
            <person name="Hashiguchi Y."/>
            <person name="Takahashi H."/>
        </authorList>
    </citation>
    <scope>NUCLEOTIDE SEQUENCE</scope>
    <source>
        <strain evidence="10">Kochi</strain>
    </source>
</reference>
<dbReference type="PANTHER" id="PTHR23037">
    <property type="entry name" value="CYTOKINE RECEPTOR"/>
    <property type="match status" value="1"/>
</dbReference>
<evidence type="ECO:0000256" key="4">
    <source>
        <dbReference type="ARBA" id="ARBA00022989"/>
    </source>
</evidence>
<dbReference type="EMBL" id="BRZM01000030">
    <property type="protein sequence ID" value="GLD57511.1"/>
    <property type="molecule type" value="Genomic_DNA"/>
</dbReference>
<dbReference type="Proteomes" id="UP001279410">
    <property type="component" value="Unassembled WGS sequence"/>
</dbReference>
<keyword evidence="6 10" id="KW-0675">Receptor</keyword>
<evidence type="ECO:0000259" key="9">
    <source>
        <dbReference type="PROSITE" id="PS50853"/>
    </source>
</evidence>
<evidence type="ECO:0000256" key="6">
    <source>
        <dbReference type="ARBA" id="ARBA00023170"/>
    </source>
</evidence>
<dbReference type="SUPFAM" id="SSF49265">
    <property type="entry name" value="Fibronectin type III"/>
    <property type="match status" value="1"/>
</dbReference>
<proteinExistence type="predicted"/>
<keyword evidence="7" id="KW-0325">Glycoprotein</keyword>
<evidence type="ECO:0000256" key="5">
    <source>
        <dbReference type="ARBA" id="ARBA00023136"/>
    </source>
</evidence>
<evidence type="ECO:0000256" key="2">
    <source>
        <dbReference type="ARBA" id="ARBA00022692"/>
    </source>
</evidence>
<feature type="transmembrane region" description="Helical" evidence="8">
    <location>
        <begin position="277"/>
        <end position="297"/>
    </location>
</feature>